<evidence type="ECO:0000313" key="1">
    <source>
        <dbReference type="EnsemblPlants" id="EMT13265"/>
    </source>
</evidence>
<reference evidence="1" key="1">
    <citation type="submission" date="2015-06" db="UniProtKB">
        <authorList>
            <consortium name="EnsemblPlants"/>
        </authorList>
    </citation>
    <scope>IDENTIFICATION</scope>
</reference>
<sequence>MAAARVGIVLLVVMLIGAQLVAVPEARPIEQPAVEEHTAANGKAAGVPPSKWNVRRAVVGEKRTVPGGPDPQHHY</sequence>
<accession>N1QUU7</accession>
<dbReference type="AlphaFoldDB" id="N1QUU7"/>
<protein>
    <submittedName>
        <fullName evidence="1">Uncharacterized protein</fullName>
    </submittedName>
</protein>
<name>N1QUU7_AEGTA</name>
<dbReference type="EnsemblPlants" id="EMT13265">
    <property type="protein sequence ID" value="EMT13265"/>
    <property type="gene ID" value="F775_01743"/>
</dbReference>
<proteinExistence type="predicted"/>
<organism evidence="1">
    <name type="scientific">Aegilops tauschii</name>
    <name type="common">Tausch's goatgrass</name>
    <name type="synonym">Aegilops squarrosa</name>
    <dbReference type="NCBI Taxonomy" id="37682"/>
    <lineage>
        <taxon>Eukaryota</taxon>
        <taxon>Viridiplantae</taxon>
        <taxon>Streptophyta</taxon>
        <taxon>Embryophyta</taxon>
        <taxon>Tracheophyta</taxon>
        <taxon>Spermatophyta</taxon>
        <taxon>Magnoliopsida</taxon>
        <taxon>Liliopsida</taxon>
        <taxon>Poales</taxon>
        <taxon>Poaceae</taxon>
        <taxon>BOP clade</taxon>
        <taxon>Pooideae</taxon>
        <taxon>Triticodae</taxon>
        <taxon>Triticeae</taxon>
        <taxon>Triticinae</taxon>
        <taxon>Aegilops</taxon>
    </lineage>
</organism>